<dbReference type="Pfam" id="PF06429">
    <property type="entry name" value="Flg_bbr_C"/>
    <property type="match status" value="1"/>
</dbReference>
<evidence type="ECO:0000256" key="5">
    <source>
        <dbReference type="ARBA" id="ARBA00022525"/>
    </source>
</evidence>
<sequence length="634" mass="64793">MSILSVGQSALNAAQVGLVTTGHNIANAATPGYNRQVVVQGAVSGQDAGYGFIGKGTEVTGVRRVYSEFLGNQVVSTQTAKGQLDSYYSQIQQVNNMLGDSKSGLSPALQDFFSSVQSTTSDPSSAAARQSMLSSANTLAGRFQSMDAQLNEQRQGVNAEIRSSVEGINAYAQQIGKLNDAIEKVMNNGGGAPNDLLDQRDQAVSELSKEIKVNVVKQGNTFNVMIGSGQPLVVGNKTYNLSVVQSPTDAGRAEVAYDINGKPVMLAEESITGGKLGGVMEFRSKTLDATQSALGRVAITLATEFNRQHALGQDQAGAPGGQFFDIGAPMVGPSSANSKNANGSPKGELVASFDPAATSLLTASDYKVQVTGTNPAAFSVLRLSDNKPVSEIAGVQLQLTGSPSVGDTFTVRPTAGGASAATGIKVKLDDPAKIALGSPLRGTSAASNTGTGAVGGVAATAPTAKPVQPFTITFSNPTTFSITDSSGNAVLSNQTFQAGADIAAGGWKLQIKGAPAAGDVFTVGANNGASGDNSNALALASLQSAKTTAGDASFQGAYSQLVNQVGNKTRELEVTSAAAGQLYTSAVTAQQSESGVNLDEEAANLLKYQQAYQAAGKLMKTASDMFNVLLSLGA</sequence>
<keyword evidence="11" id="KW-0282">Flagellum</keyword>
<proteinExistence type="inferred from homology"/>
<dbReference type="InterPro" id="IPR001444">
    <property type="entry name" value="Flag_bb_rod_N"/>
</dbReference>
<dbReference type="SUPFAM" id="SSF64518">
    <property type="entry name" value="Phase 1 flagellin"/>
    <property type="match status" value="2"/>
</dbReference>
<comment type="similarity">
    <text evidence="3">Belongs to the flagella basal body rod proteins family.</text>
</comment>
<evidence type="ECO:0000259" key="10">
    <source>
        <dbReference type="Pfam" id="PF22638"/>
    </source>
</evidence>
<protein>
    <recommendedName>
        <fullName evidence="4">Flagellar hook-associated protein 1</fullName>
    </recommendedName>
</protein>
<gene>
    <name evidence="11" type="ORF">SAMN06295970_104201</name>
</gene>
<feature type="domain" description="Flagellar hook-associated protein FlgK helical" evidence="10">
    <location>
        <begin position="92"/>
        <end position="324"/>
    </location>
</feature>
<dbReference type="Pfam" id="PF22638">
    <property type="entry name" value="FlgK_D1"/>
    <property type="match status" value="1"/>
</dbReference>
<reference evidence="11 12" key="1">
    <citation type="submission" date="2017-05" db="EMBL/GenBank/DDBJ databases">
        <authorList>
            <person name="Varghese N."/>
            <person name="Submissions S."/>
        </authorList>
    </citation>
    <scope>NUCLEOTIDE SEQUENCE [LARGE SCALE GENOMIC DNA]</scope>
    <source>
        <strain evidence="11 12">DSM 26001</strain>
    </source>
</reference>
<dbReference type="PANTHER" id="PTHR30033:SF1">
    <property type="entry name" value="FLAGELLAR HOOK-ASSOCIATED PROTEIN 1"/>
    <property type="match status" value="1"/>
</dbReference>
<keyword evidence="6" id="KW-0975">Bacterial flagellum</keyword>
<evidence type="ECO:0000313" key="11">
    <source>
        <dbReference type="EMBL" id="SMP55578.1"/>
    </source>
</evidence>
<evidence type="ECO:0000256" key="2">
    <source>
        <dbReference type="ARBA" id="ARBA00004613"/>
    </source>
</evidence>
<keyword evidence="11" id="KW-0969">Cilium</keyword>
<keyword evidence="11" id="KW-0966">Cell projection</keyword>
<dbReference type="InterPro" id="IPR002371">
    <property type="entry name" value="FlgK"/>
</dbReference>
<dbReference type="PRINTS" id="PR01005">
    <property type="entry name" value="FLGHOOKAP1"/>
</dbReference>
<organism evidence="11 12">
    <name type="scientific">Noviherbaspirillum suwonense</name>
    <dbReference type="NCBI Taxonomy" id="1224511"/>
    <lineage>
        <taxon>Bacteria</taxon>
        <taxon>Pseudomonadati</taxon>
        <taxon>Pseudomonadota</taxon>
        <taxon>Betaproteobacteria</taxon>
        <taxon>Burkholderiales</taxon>
        <taxon>Oxalobacteraceae</taxon>
        <taxon>Noviherbaspirillum</taxon>
    </lineage>
</organism>
<evidence type="ECO:0000259" key="9">
    <source>
        <dbReference type="Pfam" id="PF21158"/>
    </source>
</evidence>
<evidence type="ECO:0000256" key="4">
    <source>
        <dbReference type="ARBA" id="ARBA00016244"/>
    </source>
</evidence>
<dbReference type="NCBIfam" id="TIGR02492">
    <property type="entry name" value="flgK_ends"/>
    <property type="match status" value="1"/>
</dbReference>
<evidence type="ECO:0000259" key="8">
    <source>
        <dbReference type="Pfam" id="PF06429"/>
    </source>
</evidence>
<evidence type="ECO:0000259" key="7">
    <source>
        <dbReference type="Pfam" id="PF00460"/>
    </source>
</evidence>
<keyword evidence="12" id="KW-1185">Reference proteome</keyword>
<feature type="domain" description="Flagellar basal body rod protein N-terminal" evidence="7">
    <location>
        <begin position="4"/>
        <end position="33"/>
    </location>
</feature>
<dbReference type="Proteomes" id="UP001158049">
    <property type="component" value="Unassembled WGS sequence"/>
</dbReference>
<dbReference type="EMBL" id="FXUL01000004">
    <property type="protein sequence ID" value="SMP55578.1"/>
    <property type="molecule type" value="Genomic_DNA"/>
</dbReference>
<dbReference type="InterPro" id="IPR053927">
    <property type="entry name" value="FlgK_helical"/>
</dbReference>
<comment type="subcellular location">
    <subcellularLocation>
        <location evidence="1">Bacterial flagellum</location>
    </subcellularLocation>
    <subcellularLocation>
        <location evidence="2">Secreted</location>
    </subcellularLocation>
</comment>
<evidence type="ECO:0000313" key="12">
    <source>
        <dbReference type="Proteomes" id="UP001158049"/>
    </source>
</evidence>
<dbReference type="PANTHER" id="PTHR30033">
    <property type="entry name" value="FLAGELLAR HOOK-ASSOCIATED PROTEIN 1"/>
    <property type="match status" value="1"/>
</dbReference>
<keyword evidence="5" id="KW-0964">Secreted</keyword>
<dbReference type="InterPro" id="IPR010930">
    <property type="entry name" value="Flg_bb/hook_C_dom"/>
</dbReference>
<evidence type="ECO:0000256" key="3">
    <source>
        <dbReference type="ARBA" id="ARBA00009677"/>
    </source>
</evidence>
<dbReference type="Pfam" id="PF00460">
    <property type="entry name" value="Flg_bb_rod"/>
    <property type="match status" value="1"/>
</dbReference>
<dbReference type="Pfam" id="PF21158">
    <property type="entry name" value="flgK_1st_1"/>
    <property type="match status" value="1"/>
</dbReference>
<feature type="domain" description="Flagellar hook-associated protein 1 D2-like" evidence="9">
    <location>
        <begin position="337"/>
        <end position="413"/>
    </location>
</feature>
<evidence type="ECO:0000256" key="1">
    <source>
        <dbReference type="ARBA" id="ARBA00004365"/>
    </source>
</evidence>
<evidence type="ECO:0000256" key="6">
    <source>
        <dbReference type="ARBA" id="ARBA00023143"/>
    </source>
</evidence>
<dbReference type="InterPro" id="IPR049119">
    <property type="entry name" value="FlgK_D2-like"/>
</dbReference>
<comment type="caution">
    <text evidence="11">The sequence shown here is derived from an EMBL/GenBank/DDBJ whole genome shotgun (WGS) entry which is preliminary data.</text>
</comment>
<name>A0ABY1Q144_9BURK</name>
<dbReference type="RefSeq" id="WP_283441764.1">
    <property type="nucleotide sequence ID" value="NZ_FXUL01000004.1"/>
</dbReference>
<accession>A0ABY1Q144</accession>
<feature type="domain" description="Flagellar basal-body/hook protein C-terminal" evidence="8">
    <location>
        <begin position="593"/>
        <end position="632"/>
    </location>
</feature>